<sequence>MYEDVQSVPTLIDWTEIGAVTSVKAQFKCSSYWPFEVVVGQESKFHLNEEAFLAVGARVDRMW</sequence>
<dbReference type="AlphaFoldDB" id="A0A830CCR3"/>
<gene>
    <name evidence="1" type="ORF">PHJA_001836000</name>
</gene>
<name>A0A830CCR3_9LAMI</name>
<keyword evidence="2" id="KW-1185">Reference proteome</keyword>
<dbReference type="EMBL" id="BMAC01000463">
    <property type="protein sequence ID" value="GFP96919.1"/>
    <property type="molecule type" value="Genomic_DNA"/>
</dbReference>
<accession>A0A830CCR3</accession>
<dbReference type="Proteomes" id="UP000653305">
    <property type="component" value="Unassembled WGS sequence"/>
</dbReference>
<proteinExistence type="predicted"/>
<dbReference type="InterPro" id="IPR038765">
    <property type="entry name" value="Papain-like_cys_pep_sf"/>
</dbReference>
<comment type="caution">
    <text evidence="1">The sequence shown here is derived from an EMBL/GenBank/DDBJ whole genome shotgun (WGS) entry which is preliminary data.</text>
</comment>
<evidence type="ECO:0000313" key="2">
    <source>
        <dbReference type="Proteomes" id="UP000653305"/>
    </source>
</evidence>
<dbReference type="SUPFAM" id="SSF54001">
    <property type="entry name" value="Cysteine proteinases"/>
    <property type="match status" value="1"/>
</dbReference>
<dbReference type="Gene3D" id="3.90.70.10">
    <property type="entry name" value="Cysteine proteinases"/>
    <property type="match status" value="1"/>
</dbReference>
<evidence type="ECO:0000313" key="1">
    <source>
        <dbReference type="EMBL" id="GFP96919.1"/>
    </source>
</evidence>
<organism evidence="1 2">
    <name type="scientific">Phtheirospermum japonicum</name>
    <dbReference type="NCBI Taxonomy" id="374723"/>
    <lineage>
        <taxon>Eukaryota</taxon>
        <taxon>Viridiplantae</taxon>
        <taxon>Streptophyta</taxon>
        <taxon>Embryophyta</taxon>
        <taxon>Tracheophyta</taxon>
        <taxon>Spermatophyta</taxon>
        <taxon>Magnoliopsida</taxon>
        <taxon>eudicotyledons</taxon>
        <taxon>Gunneridae</taxon>
        <taxon>Pentapetalae</taxon>
        <taxon>asterids</taxon>
        <taxon>lamiids</taxon>
        <taxon>Lamiales</taxon>
        <taxon>Orobanchaceae</taxon>
        <taxon>Orobanchaceae incertae sedis</taxon>
        <taxon>Phtheirospermum</taxon>
    </lineage>
</organism>
<protein>
    <submittedName>
        <fullName evidence="1">LOB domain-containing protein 21</fullName>
    </submittedName>
</protein>
<reference evidence="1" key="1">
    <citation type="submission" date="2020-07" db="EMBL/GenBank/DDBJ databases">
        <title>Ethylene signaling mediates host invasion by parasitic plants.</title>
        <authorList>
            <person name="Yoshida S."/>
        </authorList>
    </citation>
    <scope>NUCLEOTIDE SEQUENCE</scope>
    <source>
        <strain evidence="1">Okayama</strain>
    </source>
</reference>